<dbReference type="SUPFAM" id="SSF53254">
    <property type="entry name" value="Phosphoglycerate mutase-like"/>
    <property type="match status" value="1"/>
</dbReference>
<dbReference type="SMART" id="SM00855">
    <property type="entry name" value="PGAM"/>
    <property type="match status" value="1"/>
</dbReference>
<organism evidence="3 4">
    <name type="scientific">Stigmatella aurantiaca (strain DW4/3-1)</name>
    <dbReference type="NCBI Taxonomy" id="378806"/>
    <lineage>
        <taxon>Bacteria</taxon>
        <taxon>Pseudomonadati</taxon>
        <taxon>Myxococcota</taxon>
        <taxon>Myxococcia</taxon>
        <taxon>Myxococcales</taxon>
        <taxon>Cystobacterineae</taxon>
        <taxon>Archangiaceae</taxon>
        <taxon>Stigmatella</taxon>
    </lineage>
</organism>
<dbReference type="EMBL" id="AAMD01000225">
    <property type="protein sequence ID" value="EAU62576.1"/>
    <property type="molecule type" value="Genomic_DNA"/>
</dbReference>
<accession>Q08Q13</accession>
<sequence length="305" mass="33234">MGVGSSYPRALSASTRGGRRPSDSKVLSAAEVSFTVDGLVAPSMPPGGKSHRPAPASPRLAIPSWGKVLLETVPMPRISLVRHGQASFGSDRYDRLSALGERQSVLLGQHLRRIGFHADAWLSGSLDRQRSTLAAVLRGLEVASSTDFHEGFNEYDHEAILGAYLPRVMADRGLTPQELNPLLGDNRLFQGIFAQVMKHWIDGTPHERPPFETWKAFQARIHASLERLAHSGHERIVVVSSGGPISLAVQAALDLSIEKTLALNWSIYNASVTELKMRKGELLLAGFNNVAHLQLAGEEGLLTYR</sequence>
<evidence type="ECO:0000313" key="4">
    <source>
        <dbReference type="Proteomes" id="UP000032702"/>
    </source>
</evidence>
<dbReference type="PANTHER" id="PTHR20935">
    <property type="entry name" value="PHOSPHOGLYCERATE MUTASE-RELATED"/>
    <property type="match status" value="1"/>
</dbReference>
<dbReference type="Proteomes" id="UP000032702">
    <property type="component" value="Unassembled WGS sequence"/>
</dbReference>
<proteinExistence type="predicted"/>
<dbReference type="InterPro" id="IPR013078">
    <property type="entry name" value="His_Pase_superF_clade-1"/>
</dbReference>
<dbReference type="Pfam" id="PF00300">
    <property type="entry name" value="His_Phos_1"/>
    <property type="match status" value="2"/>
</dbReference>
<evidence type="ECO:0000256" key="2">
    <source>
        <dbReference type="SAM" id="MobiDB-lite"/>
    </source>
</evidence>
<feature type="region of interest" description="Disordered" evidence="2">
    <location>
        <begin position="1"/>
        <end position="25"/>
    </location>
</feature>
<protein>
    <submittedName>
        <fullName evidence="3">Phosphoglycerate mutase family protein</fullName>
    </submittedName>
</protein>
<dbReference type="Gene3D" id="3.40.50.1240">
    <property type="entry name" value="Phosphoglycerate mutase-like"/>
    <property type="match status" value="1"/>
</dbReference>
<dbReference type="PANTHER" id="PTHR20935:SF0">
    <property type="entry name" value="SERINE_THREONINE-PROTEIN PHOSPHATASE PGAM5, MITOCHONDRIAL"/>
    <property type="match status" value="1"/>
</dbReference>
<dbReference type="OrthoDB" id="280692at2"/>
<dbReference type="InterPro" id="IPR051021">
    <property type="entry name" value="Mito_Ser/Thr_phosphatase"/>
</dbReference>
<dbReference type="AlphaFoldDB" id="Q08Q13"/>
<comment type="caution">
    <text evidence="3">The sequence shown here is derived from an EMBL/GenBank/DDBJ whole genome shotgun (WGS) entry which is preliminary data.</text>
</comment>
<evidence type="ECO:0000313" key="3">
    <source>
        <dbReference type="EMBL" id="EAU62576.1"/>
    </source>
</evidence>
<dbReference type="InterPro" id="IPR029033">
    <property type="entry name" value="His_PPase_superfam"/>
</dbReference>
<evidence type="ECO:0000256" key="1">
    <source>
        <dbReference type="ARBA" id="ARBA00022801"/>
    </source>
</evidence>
<gene>
    <name evidence="3" type="ORF">STIAU_0014</name>
</gene>
<reference evidence="3 4" key="1">
    <citation type="submission" date="2006-04" db="EMBL/GenBank/DDBJ databases">
        <authorList>
            <person name="Nierman W.C."/>
        </authorList>
    </citation>
    <scope>NUCLEOTIDE SEQUENCE [LARGE SCALE GENOMIC DNA]</scope>
    <source>
        <strain evidence="3 4">DW4/3-1</strain>
    </source>
</reference>
<name>Q08Q13_STIAD</name>
<dbReference type="GO" id="GO:0016787">
    <property type="term" value="F:hydrolase activity"/>
    <property type="evidence" value="ECO:0007669"/>
    <property type="project" value="UniProtKB-KW"/>
</dbReference>
<keyword evidence="1" id="KW-0378">Hydrolase</keyword>
<dbReference type="CDD" id="cd07040">
    <property type="entry name" value="HP"/>
    <property type="match status" value="1"/>
</dbReference>